<feature type="domain" description="N-acetyltransferase" evidence="2">
    <location>
        <begin position="176"/>
        <end position="317"/>
    </location>
</feature>
<dbReference type="GO" id="GO:0003700">
    <property type="term" value="F:DNA-binding transcription factor activity"/>
    <property type="evidence" value="ECO:0007669"/>
    <property type="project" value="InterPro"/>
</dbReference>
<reference evidence="4" key="1">
    <citation type="submission" date="2016-09" db="EMBL/GenBank/DDBJ databases">
        <authorList>
            <person name="Koehorst J."/>
        </authorList>
    </citation>
    <scope>NUCLEOTIDE SEQUENCE [LARGE SCALE GENOMIC DNA]</scope>
</reference>
<dbReference type="Gene3D" id="1.10.10.10">
    <property type="entry name" value="Winged helix-like DNA-binding domain superfamily/Winged helix DNA-binding domain"/>
    <property type="match status" value="1"/>
</dbReference>
<keyword evidence="1 3" id="KW-0808">Transferase</keyword>
<keyword evidence="4" id="KW-1185">Reference proteome</keyword>
<dbReference type="InterPro" id="IPR050769">
    <property type="entry name" value="NAT_camello-type"/>
</dbReference>
<gene>
    <name evidence="3" type="ORF">PYTT_0977</name>
</gene>
<dbReference type="InterPro" id="IPR036390">
    <property type="entry name" value="WH_DNA-bd_sf"/>
</dbReference>
<evidence type="ECO:0000313" key="4">
    <source>
        <dbReference type="Proteomes" id="UP000176204"/>
    </source>
</evidence>
<dbReference type="Proteomes" id="UP000176204">
    <property type="component" value="Chromosome I"/>
</dbReference>
<dbReference type="PROSITE" id="PS51186">
    <property type="entry name" value="GNAT"/>
    <property type="match status" value="1"/>
</dbReference>
<dbReference type="KEGG" id="agl:PYTT_0977"/>
<dbReference type="EMBL" id="LT629973">
    <property type="protein sequence ID" value="SEH81923.1"/>
    <property type="molecule type" value="Genomic_DNA"/>
</dbReference>
<dbReference type="Pfam" id="PF00583">
    <property type="entry name" value="Acetyltransf_1"/>
    <property type="match status" value="1"/>
</dbReference>
<dbReference type="PANTHER" id="PTHR13947">
    <property type="entry name" value="GNAT FAMILY N-ACETYLTRANSFERASE"/>
    <property type="match status" value="1"/>
</dbReference>
<dbReference type="InterPro" id="IPR016181">
    <property type="entry name" value="Acyl_CoA_acyltransferase"/>
</dbReference>
<evidence type="ECO:0000313" key="3">
    <source>
        <dbReference type="EMBL" id="SEH81923.1"/>
    </source>
</evidence>
<dbReference type="STRING" id="1679444.PYTT_0977"/>
<organism evidence="3 4">
    <name type="scientific">Akkermansia glycaniphila</name>
    <dbReference type="NCBI Taxonomy" id="1679444"/>
    <lineage>
        <taxon>Bacteria</taxon>
        <taxon>Pseudomonadati</taxon>
        <taxon>Verrucomicrobiota</taxon>
        <taxon>Verrucomicrobiia</taxon>
        <taxon>Verrucomicrobiales</taxon>
        <taxon>Akkermansiaceae</taxon>
        <taxon>Akkermansia</taxon>
    </lineage>
</organism>
<dbReference type="OrthoDB" id="67353at2"/>
<keyword evidence="3" id="KW-0012">Acyltransferase</keyword>
<evidence type="ECO:0000256" key="1">
    <source>
        <dbReference type="ARBA" id="ARBA00022679"/>
    </source>
</evidence>
<name>A0A1C7PEL5_9BACT</name>
<dbReference type="SMART" id="SM00347">
    <property type="entry name" value="HTH_MARR"/>
    <property type="match status" value="1"/>
</dbReference>
<sequence length="332" mass="37375">MDFFHQTGKLAIGSRLRILTDKVTADAAAIYAMFGIDLKPKWFPVFFLLSQDKPQTVTSIAREIGHTHPSVSKIIQEMAAKGLTETTRDTNDARRNVVQLTARGKKISHSLMQQCIDVTAAIEQITRQTRNDLWQAIEEWENLLEEKSLLQRVKDERKARERKNIRIVPYAPCYQPAFKTLTEAWITAHWNMEEADLHTVNSPQEYILDKGGHIFIALDGDDPVGVCALCKMHDSIHGYELAKLAVSAKTQGKGIGELLCQTVIAKASELGARKLFLESNTILEPAIRLYSKLGFRETGTNRHTYARGNIRMEMDINPDTQHLPLDHGTADA</sequence>
<dbReference type="RefSeq" id="WP_067773069.1">
    <property type="nucleotide sequence ID" value="NZ_LIGX01000007.1"/>
</dbReference>
<dbReference type="SUPFAM" id="SSF46785">
    <property type="entry name" value="Winged helix' DNA-binding domain"/>
    <property type="match status" value="1"/>
</dbReference>
<dbReference type="CDD" id="cd04301">
    <property type="entry name" value="NAT_SF"/>
    <property type="match status" value="1"/>
</dbReference>
<evidence type="ECO:0000259" key="2">
    <source>
        <dbReference type="PROSITE" id="PS51186"/>
    </source>
</evidence>
<dbReference type="Pfam" id="PF12802">
    <property type="entry name" value="MarR_2"/>
    <property type="match status" value="1"/>
</dbReference>
<dbReference type="Gene3D" id="3.40.630.30">
    <property type="match status" value="1"/>
</dbReference>
<dbReference type="GO" id="GO:0008080">
    <property type="term" value="F:N-acetyltransferase activity"/>
    <property type="evidence" value="ECO:0007669"/>
    <property type="project" value="InterPro"/>
</dbReference>
<proteinExistence type="predicted"/>
<accession>A0A1C7PEL5</accession>
<dbReference type="AlphaFoldDB" id="A0A1C7PEL5"/>
<dbReference type="SUPFAM" id="SSF55729">
    <property type="entry name" value="Acyl-CoA N-acyltransferases (Nat)"/>
    <property type="match status" value="1"/>
</dbReference>
<protein>
    <submittedName>
        <fullName evidence="3">Acyl-coa n-acyltransferase</fullName>
    </submittedName>
</protein>
<dbReference type="InterPro" id="IPR000835">
    <property type="entry name" value="HTH_MarR-typ"/>
</dbReference>
<dbReference type="InterPro" id="IPR000182">
    <property type="entry name" value="GNAT_dom"/>
</dbReference>
<dbReference type="InterPro" id="IPR036388">
    <property type="entry name" value="WH-like_DNA-bd_sf"/>
</dbReference>
<dbReference type="PATRIC" id="fig|1679444.3.peg.1978"/>
<dbReference type="PANTHER" id="PTHR13947:SF37">
    <property type="entry name" value="LD18367P"/>
    <property type="match status" value="1"/>
</dbReference>